<evidence type="ECO:0000313" key="1">
    <source>
        <dbReference type="EMBL" id="MPD06798.1"/>
    </source>
</evidence>
<protein>
    <submittedName>
        <fullName evidence="1">Uncharacterized protein</fullName>
    </submittedName>
</protein>
<accession>A0A5B7KN13</accession>
<reference evidence="1 2" key="1">
    <citation type="submission" date="2019-05" db="EMBL/GenBank/DDBJ databases">
        <title>Another draft genome of Portunus trituberculatus and its Hox gene families provides insights of decapod evolution.</title>
        <authorList>
            <person name="Jeong J.-H."/>
            <person name="Song I."/>
            <person name="Kim S."/>
            <person name="Choi T."/>
            <person name="Kim D."/>
            <person name="Ryu S."/>
            <person name="Kim W."/>
        </authorList>
    </citation>
    <scope>NUCLEOTIDE SEQUENCE [LARGE SCALE GENOMIC DNA]</scope>
    <source>
        <tissue evidence="1">Muscle</tissue>
    </source>
</reference>
<evidence type="ECO:0000313" key="2">
    <source>
        <dbReference type="Proteomes" id="UP000324222"/>
    </source>
</evidence>
<comment type="caution">
    <text evidence="1">The sequence shown here is derived from an EMBL/GenBank/DDBJ whole genome shotgun (WGS) entry which is preliminary data.</text>
</comment>
<dbReference type="AlphaFoldDB" id="A0A5B7KN13"/>
<gene>
    <name evidence="1" type="ORF">E2C01_102626</name>
</gene>
<name>A0A5B7KN13_PORTR</name>
<keyword evidence="2" id="KW-1185">Reference proteome</keyword>
<proteinExistence type="predicted"/>
<sequence>MFCKFAQRNKKWYRRLSHDFALENTTPTQTYRNQQNNDLAPTYSILHRLISIALSTGKSSSLSLSLSPNRCEWRRVAVAESGRKPRHQIKGKNMVILFTDGSSYLLMHEKDGNSGVV</sequence>
<dbReference type="Proteomes" id="UP000324222">
    <property type="component" value="Unassembled WGS sequence"/>
</dbReference>
<organism evidence="1 2">
    <name type="scientific">Portunus trituberculatus</name>
    <name type="common">Swimming crab</name>
    <name type="synonym">Neptunus trituberculatus</name>
    <dbReference type="NCBI Taxonomy" id="210409"/>
    <lineage>
        <taxon>Eukaryota</taxon>
        <taxon>Metazoa</taxon>
        <taxon>Ecdysozoa</taxon>
        <taxon>Arthropoda</taxon>
        <taxon>Crustacea</taxon>
        <taxon>Multicrustacea</taxon>
        <taxon>Malacostraca</taxon>
        <taxon>Eumalacostraca</taxon>
        <taxon>Eucarida</taxon>
        <taxon>Decapoda</taxon>
        <taxon>Pleocyemata</taxon>
        <taxon>Brachyura</taxon>
        <taxon>Eubrachyura</taxon>
        <taxon>Portunoidea</taxon>
        <taxon>Portunidae</taxon>
        <taxon>Portuninae</taxon>
        <taxon>Portunus</taxon>
    </lineage>
</organism>
<dbReference type="EMBL" id="VSRR010153040">
    <property type="protein sequence ID" value="MPD06798.1"/>
    <property type="molecule type" value="Genomic_DNA"/>
</dbReference>